<dbReference type="SUPFAM" id="SSF100895">
    <property type="entry name" value="Kazal-type serine protease inhibitors"/>
    <property type="match status" value="1"/>
</dbReference>
<name>A0A9D4CDY6_DREPO</name>
<protein>
    <recommendedName>
        <fullName evidence="2">Kazal-like domain-containing protein</fullName>
    </recommendedName>
</protein>
<reference evidence="3" key="2">
    <citation type="submission" date="2020-11" db="EMBL/GenBank/DDBJ databases">
        <authorList>
            <person name="McCartney M.A."/>
            <person name="Auch B."/>
            <person name="Kono T."/>
            <person name="Mallez S."/>
            <person name="Becker A."/>
            <person name="Gohl D.M."/>
            <person name="Silverstein K.A.T."/>
            <person name="Koren S."/>
            <person name="Bechman K.B."/>
            <person name="Herman A."/>
            <person name="Abrahante J.E."/>
            <person name="Garbe J."/>
        </authorList>
    </citation>
    <scope>NUCLEOTIDE SEQUENCE</scope>
    <source>
        <strain evidence="3">Duluth1</strain>
        <tissue evidence="3">Whole animal</tissue>
    </source>
</reference>
<evidence type="ECO:0000313" key="4">
    <source>
        <dbReference type="EMBL" id="KAH3885168.1"/>
    </source>
</evidence>
<dbReference type="AlphaFoldDB" id="A0A9D4CDY6"/>
<feature type="signal peptide" evidence="1">
    <location>
        <begin position="1"/>
        <end position="16"/>
    </location>
</feature>
<dbReference type="OrthoDB" id="328123at2759"/>
<keyword evidence="1" id="KW-0732">Signal</keyword>
<dbReference type="Gene3D" id="3.30.60.30">
    <property type="match status" value="1"/>
</dbReference>
<dbReference type="InterPro" id="IPR002350">
    <property type="entry name" value="Kazal_dom"/>
</dbReference>
<reference evidence="3" key="1">
    <citation type="journal article" date="2019" name="bioRxiv">
        <title>The Genome of the Zebra Mussel, Dreissena polymorpha: A Resource for Invasive Species Research.</title>
        <authorList>
            <person name="McCartney M.A."/>
            <person name="Auch B."/>
            <person name="Kono T."/>
            <person name="Mallez S."/>
            <person name="Zhang Y."/>
            <person name="Obille A."/>
            <person name="Becker A."/>
            <person name="Abrahante J.E."/>
            <person name="Garbe J."/>
            <person name="Badalamenti J.P."/>
            <person name="Herman A."/>
            <person name="Mangelson H."/>
            <person name="Liachko I."/>
            <person name="Sullivan S."/>
            <person name="Sone E.D."/>
            <person name="Koren S."/>
            <person name="Silverstein K.A.T."/>
            <person name="Beckman K.B."/>
            <person name="Gohl D.M."/>
        </authorList>
    </citation>
    <scope>NUCLEOTIDE SEQUENCE</scope>
    <source>
        <strain evidence="3">Duluth1</strain>
        <tissue evidence="3">Whole animal</tissue>
    </source>
</reference>
<feature type="domain" description="Kazal-like" evidence="2">
    <location>
        <begin position="20"/>
        <end position="81"/>
    </location>
</feature>
<dbReference type="SMART" id="SM00280">
    <property type="entry name" value="KAZAL"/>
    <property type="match status" value="1"/>
</dbReference>
<dbReference type="EMBL" id="JAIWYP010000013">
    <property type="protein sequence ID" value="KAH3721927.1"/>
    <property type="molecule type" value="Genomic_DNA"/>
</dbReference>
<evidence type="ECO:0000313" key="5">
    <source>
        <dbReference type="Proteomes" id="UP000828390"/>
    </source>
</evidence>
<dbReference type="Proteomes" id="UP000828390">
    <property type="component" value="Unassembled WGS sequence"/>
</dbReference>
<dbReference type="InterPro" id="IPR036058">
    <property type="entry name" value="Kazal_dom_sf"/>
</dbReference>
<proteinExistence type="predicted"/>
<feature type="chain" id="PRO_5040097837" description="Kazal-like domain-containing protein" evidence="1">
    <location>
        <begin position="17"/>
        <end position="86"/>
    </location>
</feature>
<dbReference type="Pfam" id="PF07648">
    <property type="entry name" value="Kazal_2"/>
    <property type="match status" value="1"/>
</dbReference>
<accession>A0A9D4CDY6</accession>
<keyword evidence="5" id="KW-1185">Reference proteome</keyword>
<gene>
    <name evidence="4" type="ORF">DPMN_009158</name>
    <name evidence="3" type="ORF">DPMN_064876</name>
</gene>
<organism evidence="3 5">
    <name type="scientific">Dreissena polymorpha</name>
    <name type="common">Zebra mussel</name>
    <name type="synonym">Mytilus polymorpha</name>
    <dbReference type="NCBI Taxonomy" id="45954"/>
    <lineage>
        <taxon>Eukaryota</taxon>
        <taxon>Metazoa</taxon>
        <taxon>Spiralia</taxon>
        <taxon>Lophotrochozoa</taxon>
        <taxon>Mollusca</taxon>
        <taxon>Bivalvia</taxon>
        <taxon>Autobranchia</taxon>
        <taxon>Heteroconchia</taxon>
        <taxon>Euheterodonta</taxon>
        <taxon>Imparidentia</taxon>
        <taxon>Neoheterodontei</taxon>
        <taxon>Myida</taxon>
        <taxon>Dreissenoidea</taxon>
        <taxon>Dreissenidae</taxon>
        <taxon>Dreissena</taxon>
    </lineage>
</organism>
<evidence type="ECO:0000259" key="2">
    <source>
        <dbReference type="PROSITE" id="PS51465"/>
    </source>
</evidence>
<comment type="caution">
    <text evidence="3">The sequence shown here is derived from an EMBL/GenBank/DDBJ whole genome shotgun (WGS) entry which is preliminary data.</text>
</comment>
<evidence type="ECO:0000256" key="1">
    <source>
        <dbReference type="SAM" id="SignalP"/>
    </source>
</evidence>
<evidence type="ECO:0000313" key="3">
    <source>
        <dbReference type="EMBL" id="KAH3721927.1"/>
    </source>
</evidence>
<dbReference type="PROSITE" id="PS51465">
    <property type="entry name" value="KAZAL_2"/>
    <property type="match status" value="1"/>
</dbReference>
<dbReference type="EMBL" id="JAIWYP010000001">
    <property type="protein sequence ID" value="KAH3885168.1"/>
    <property type="molecule type" value="Genomic_DNA"/>
</dbReference>
<sequence>MLRIVCLCVILGIALSAKPEIGSPHCVSVLATDCSTYSPEPVCAFDGQTHVTYQNSCEFAKGICTHHGHSLHAVHEGPCDPATDTP</sequence>